<protein>
    <submittedName>
        <fullName evidence="5">6-methylsalicylic acid decarboxylase atA</fullName>
    </submittedName>
</protein>
<dbReference type="EMBL" id="QGMK01002495">
    <property type="protein sequence ID" value="TVY58140.1"/>
    <property type="molecule type" value="Genomic_DNA"/>
</dbReference>
<evidence type="ECO:0000259" key="4">
    <source>
        <dbReference type="Pfam" id="PF01494"/>
    </source>
</evidence>
<evidence type="ECO:0000256" key="3">
    <source>
        <dbReference type="ARBA" id="ARBA00023002"/>
    </source>
</evidence>
<dbReference type="InterPro" id="IPR051104">
    <property type="entry name" value="FAD_monoxygenase"/>
</dbReference>
<dbReference type="Pfam" id="PF01494">
    <property type="entry name" value="FAD_binding_3"/>
    <property type="match status" value="1"/>
</dbReference>
<proteinExistence type="predicted"/>
<reference evidence="5 6" key="1">
    <citation type="submission" date="2018-05" db="EMBL/GenBank/DDBJ databases">
        <title>Genome sequencing and assembly of the regulated plant pathogen Lachnellula willkommii and related sister species for the development of diagnostic species identification markers.</title>
        <authorList>
            <person name="Giroux E."/>
            <person name="Bilodeau G."/>
        </authorList>
    </citation>
    <scope>NUCLEOTIDE SEQUENCE [LARGE SCALE GENOMIC DNA]</scope>
    <source>
        <strain evidence="5 6">CBS 268.59</strain>
    </source>
</reference>
<dbReference type="PANTHER" id="PTHR46720">
    <property type="entry name" value="HYDROXYLASE, PUTATIVE (AFU_ORTHOLOGUE AFUA_3G01460)-RELATED"/>
    <property type="match status" value="1"/>
</dbReference>
<dbReference type="PANTHER" id="PTHR46720:SF3">
    <property type="entry name" value="FAD-BINDING DOMAIN-CONTAINING PROTEIN-RELATED"/>
    <property type="match status" value="1"/>
</dbReference>
<sequence length="461" mass="50083">MASPDISSIAIIGGGLGGLTLSIGLARHGIPHKIYESASAFAEIGAGIALAPNSITALGLIDPRIEEALRKCITYNQNLDAEGEGEGRDEWAGVRVGSHESFNKPITTVRHKESSQPGRACVHRARFLEELIKLIPPSTTSFGKCLVSISESPSTGQYTLSFTDGSTATASAVIACDGIKSIARQHYVLSDIPDQKPCRPVFTNEFAYRGMFTRDQFLEISGGAIHPGKGTMFCGPDSYAIMYPVEKGSLINIVVVKRISPSEAGSEFAALRHETNWTQAVTIKTVLSDFEAWGAPIKALLSRIQRPERWALYDHLPAPTYVKDRVALMGDSAHATTPHQGQGAGMAFEDSLILSGILGAVLKEPVNTRPRSGVQDTEMNSRLKACFRAYDQVRRPRTQEVTRTSREMGEIISFSGEGIGSDLEKIKANLDARMGWIWDVDLEAEVERGIEIAREELKGVL</sequence>
<accession>A0A8T9BWV9</accession>
<gene>
    <name evidence="5" type="primary">atA_0</name>
    <name evidence="5" type="ORF">LSUE1_G008965</name>
</gene>
<dbReference type="InterPro" id="IPR036188">
    <property type="entry name" value="FAD/NAD-bd_sf"/>
</dbReference>
<dbReference type="SUPFAM" id="SSF51905">
    <property type="entry name" value="FAD/NAD(P)-binding domain"/>
    <property type="match status" value="1"/>
</dbReference>
<dbReference type="GO" id="GO:0071949">
    <property type="term" value="F:FAD binding"/>
    <property type="evidence" value="ECO:0007669"/>
    <property type="project" value="InterPro"/>
</dbReference>
<evidence type="ECO:0000313" key="6">
    <source>
        <dbReference type="Proteomes" id="UP000469558"/>
    </source>
</evidence>
<keyword evidence="2" id="KW-0274">FAD</keyword>
<dbReference type="PRINTS" id="PR00420">
    <property type="entry name" value="RNGMNOXGNASE"/>
</dbReference>
<keyword evidence="6" id="KW-1185">Reference proteome</keyword>
<evidence type="ECO:0000256" key="1">
    <source>
        <dbReference type="ARBA" id="ARBA00022630"/>
    </source>
</evidence>
<comment type="caution">
    <text evidence="5">The sequence shown here is derived from an EMBL/GenBank/DDBJ whole genome shotgun (WGS) entry which is preliminary data.</text>
</comment>
<dbReference type="Gene3D" id="3.50.50.60">
    <property type="entry name" value="FAD/NAD(P)-binding domain"/>
    <property type="match status" value="1"/>
</dbReference>
<dbReference type="AlphaFoldDB" id="A0A8T9BWV9"/>
<evidence type="ECO:0000256" key="2">
    <source>
        <dbReference type="ARBA" id="ARBA00022827"/>
    </source>
</evidence>
<dbReference type="OrthoDB" id="417877at2759"/>
<dbReference type="GO" id="GO:0016491">
    <property type="term" value="F:oxidoreductase activity"/>
    <property type="evidence" value="ECO:0007669"/>
    <property type="project" value="UniProtKB-KW"/>
</dbReference>
<dbReference type="GO" id="GO:0044550">
    <property type="term" value="P:secondary metabolite biosynthetic process"/>
    <property type="evidence" value="ECO:0007669"/>
    <property type="project" value="TreeGrafter"/>
</dbReference>
<dbReference type="SUPFAM" id="SSF54373">
    <property type="entry name" value="FAD-linked reductases, C-terminal domain"/>
    <property type="match status" value="1"/>
</dbReference>
<evidence type="ECO:0000313" key="5">
    <source>
        <dbReference type="EMBL" id="TVY58140.1"/>
    </source>
</evidence>
<feature type="domain" description="FAD-binding" evidence="4">
    <location>
        <begin position="9"/>
        <end position="364"/>
    </location>
</feature>
<name>A0A8T9BWV9_9HELO</name>
<organism evidence="5 6">
    <name type="scientific">Lachnellula suecica</name>
    <dbReference type="NCBI Taxonomy" id="602035"/>
    <lineage>
        <taxon>Eukaryota</taxon>
        <taxon>Fungi</taxon>
        <taxon>Dikarya</taxon>
        <taxon>Ascomycota</taxon>
        <taxon>Pezizomycotina</taxon>
        <taxon>Leotiomycetes</taxon>
        <taxon>Helotiales</taxon>
        <taxon>Lachnaceae</taxon>
        <taxon>Lachnellula</taxon>
    </lineage>
</organism>
<dbReference type="Proteomes" id="UP000469558">
    <property type="component" value="Unassembled WGS sequence"/>
</dbReference>
<dbReference type="InterPro" id="IPR002938">
    <property type="entry name" value="FAD-bd"/>
</dbReference>
<keyword evidence="3" id="KW-0560">Oxidoreductase</keyword>
<keyword evidence="1" id="KW-0285">Flavoprotein</keyword>